<evidence type="ECO:0000313" key="2">
    <source>
        <dbReference type="EMBL" id="KAK0448579.1"/>
    </source>
</evidence>
<dbReference type="EMBL" id="JAUEPT010000009">
    <property type="protein sequence ID" value="KAK0448579.1"/>
    <property type="molecule type" value="Genomic_DNA"/>
</dbReference>
<sequence>MMSWRTPKCEVLIIISVIGNAAAADASLTMASWSQEARGRLRCARCLGTAKQKCKDARLLPERTCYSDHL</sequence>
<accession>A0AA39MWF8</accession>
<evidence type="ECO:0000256" key="1">
    <source>
        <dbReference type="SAM" id="SignalP"/>
    </source>
</evidence>
<comment type="caution">
    <text evidence="2">The sequence shown here is derived from an EMBL/GenBank/DDBJ whole genome shotgun (WGS) entry which is preliminary data.</text>
</comment>
<keyword evidence="3" id="KW-1185">Reference proteome</keyword>
<feature type="chain" id="PRO_5041287176" description="Secreted protein" evidence="1">
    <location>
        <begin position="24"/>
        <end position="70"/>
    </location>
</feature>
<reference evidence="2" key="1">
    <citation type="submission" date="2023-06" db="EMBL/GenBank/DDBJ databases">
        <authorList>
            <consortium name="Lawrence Berkeley National Laboratory"/>
            <person name="Ahrendt S."/>
            <person name="Sahu N."/>
            <person name="Indic B."/>
            <person name="Wong-Bajracharya J."/>
            <person name="Merenyi Z."/>
            <person name="Ke H.-M."/>
            <person name="Monk M."/>
            <person name="Kocsube S."/>
            <person name="Drula E."/>
            <person name="Lipzen A."/>
            <person name="Balint B."/>
            <person name="Henrissat B."/>
            <person name="Andreopoulos B."/>
            <person name="Martin F.M."/>
            <person name="Harder C.B."/>
            <person name="Rigling D."/>
            <person name="Ford K.L."/>
            <person name="Foster G.D."/>
            <person name="Pangilinan J."/>
            <person name="Papanicolaou A."/>
            <person name="Barry K."/>
            <person name="LaButti K."/>
            <person name="Viragh M."/>
            <person name="Koriabine M."/>
            <person name="Yan M."/>
            <person name="Riley R."/>
            <person name="Champramary S."/>
            <person name="Plett K.L."/>
            <person name="Tsai I.J."/>
            <person name="Slot J."/>
            <person name="Sipos G."/>
            <person name="Plett J."/>
            <person name="Nagy L.G."/>
            <person name="Grigoriev I.V."/>
        </authorList>
    </citation>
    <scope>NUCLEOTIDE SEQUENCE</scope>
    <source>
        <strain evidence="2">FPL87.14</strain>
    </source>
</reference>
<name>A0AA39MWF8_9AGAR</name>
<keyword evidence="1" id="KW-0732">Signal</keyword>
<evidence type="ECO:0008006" key="4">
    <source>
        <dbReference type="Google" id="ProtNLM"/>
    </source>
</evidence>
<proteinExistence type="predicted"/>
<dbReference type="AlphaFoldDB" id="A0AA39MWF8"/>
<protein>
    <recommendedName>
        <fullName evidence="4">Secreted protein</fullName>
    </recommendedName>
</protein>
<organism evidence="2 3">
    <name type="scientific">Armillaria borealis</name>
    <dbReference type="NCBI Taxonomy" id="47425"/>
    <lineage>
        <taxon>Eukaryota</taxon>
        <taxon>Fungi</taxon>
        <taxon>Dikarya</taxon>
        <taxon>Basidiomycota</taxon>
        <taxon>Agaricomycotina</taxon>
        <taxon>Agaricomycetes</taxon>
        <taxon>Agaricomycetidae</taxon>
        <taxon>Agaricales</taxon>
        <taxon>Marasmiineae</taxon>
        <taxon>Physalacriaceae</taxon>
        <taxon>Armillaria</taxon>
    </lineage>
</organism>
<gene>
    <name evidence="2" type="ORF">EV421DRAFT_1783126</name>
</gene>
<evidence type="ECO:0000313" key="3">
    <source>
        <dbReference type="Proteomes" id="UP001175226"/>
    </source>
</evidence>
<dbReference type="Proteomes" id="UP001175226">
    <property type="component" value="Unassembled WGS sequence"/>
</dbReference>
<feature type="signal peptide" evidence="1">
    <location>
        <begin position="1"/>
        <end position="23"/>
    </location>
</feature>